<dbReference type="EMBL" id="JBBCAQ010000041">
    <property type="protein sequence ID" value="KAK7571076.1"/>
    <property type="molecule type" value="Genomic_DNA"/>
</dbReference>
<accession>A0AAN9T6G4</accession>
<reference evidence="2 3" key="1">
    <citation type="submission" date="2024-03" db="EMBL/GenBank/DDBJ databases">
        <title>Adaptation during the transition from Ophiocordyceps entomopathogen to insect associate is accompanied by gene loss and intensified selection.</title>
        <authorList>
            <person name="Ward C.M."/>
            <person name="Onetto C.A."/>
            <person name="Borneman A.R."/>
        </authorList>
    </citation>
    <scope>NUCLEOTIDE SEQUENCE [LARGE SCALE GENOMIC DNA]</scope>
    <source>
        <strain evidence="2">AWRI1</strain>
        <tissue evidence="2">Single Adult Female</tissue>
    </source>
</reference>
<comment type="caution">
    <text evidence="2">The sequence shown here is derived from an EMBL/GenBank/DDBJ whole genome shotgun (WGS) entry which is preliminary data.</text>
</comment>
<evidence type="ECO:0000256" key="1">
    <source>
        <dbReference type="SAM" id="MobiDB-lite"/>
    </source>
</evidence>
<dbReference type="AlphaFoldDB" id="A0AAN9T6G4"/>
<evidence type="ECO:0000313" key="3">
    <source>
        <dbReference type="Proteomes" id="UP001367676"/>
    </source>
</evidence>
<evidence type="ECO:0000313" key="2">
    <source>
        <dbReference type="EMBL" id="KAK7571076.1"/>
    </source>
</evidence>
<dbReference type="Proteomes" id="UP001367676">
    <property type="component" value="Unassembled WGS sequence"/>
</dbReference>
<feature type="compositionally biased region" description="Basic and acidic residues" evidence="1">
    <location>
        <begin position="1"/>
        <end position="20"/>
    </location>
</feature>
<organism evidence="2 3">
    <name type="scientific">Parthenolecanium corni</name>
    <dbReference type="NCBI Taxonomy" id="536013"/>
    <lineage>
        <taxon>Eukaryota</taxon>
        <taxon>Metazoa</taxon>
        <taxon>Ecdysozoa</taxon>
        <taxon>Arthropoda</taxon>
        <taxon>Hexapoda</taxon>
        <taxon>Insecta</taxon>
        <taxon>Pterygota</taxon>
        <taxon>Neoptera</taxon>
        <taxon>Paraneoptera</taxon>
        <taxon>Hemiptera</taxon>
        <taxon>Sternorrhyncha</taxon>
        <taxon>Coccoidea</taxon>
        <taxon>Coccidae</taxon>
        <taxon>Parthenolecanium</taxon>
    </lineage>
</organism>
<gene>
    <name evidence="2" type="ORF">V9T40_014680</name>
</gene>
<keyword evidence="3" id="KW-1185">Reference proteome</keyword>
<feature type="compositionally biased region" description="Acidic residues" evidence="1">
    <location>
        <begin position="32"/>
        <end position="42"/>
    </location>
</feature>
<proteinExistence type="predicted"/>
<protein>
    <submittedName>
        <fullName evidence="2">Uncharacterized protein</fullName>
    </submittedName>
</protein>
<name>A0AAN9T6G4_9HEMI</name>
<sequence length="110" mass="12823">MSDRRKSPGKEEIEMDDLNKKPGGMSSVLDITDSEPTEEDEEFKSLRKKYYQVSKDIRMDAIEEEKKELGQSESSPKVKYYEGSKNDRIKLLDEIKRQMEELESISKGKK</sequence>
<feature type="region of interest" description="Disordered" evidence="1">
    <location>
        <begin position="1"/>
        <end position="45"/>
    </location>
</feature>